<dbReference type="Pfam" id="PF04908">
    <property type="entry name" value="SH3BGR"/>
    <property type="match status" value="1"/>
</dbReference>
<feature type="compositionally biased region" description="Acidic residues" evidence="2">
    <location>
        <begin position="188"/>
        <end position="210"/>
    </location>
</feature>
<dbReference type="AlphaFoldDB" id="A0A4Y0BJF9"/>
<dbReference type="InterPro" id="IPR036249">
    <property type="entry name" value="Thioredoxin-like_sf"/>
</dbReference>
<evidence type="ECO:0000313" key="3">
    <source>
        <dbReference type="EnsemblMetazoa" id="AFUN020347-PA"/>
    </source>
</evidence>
<dbReference type="SUPFAM" id="SSF52833">
    <property type="entry name" value="Thioredoxin-like"/>
    <property type="match status" value="1"/>
</dbReference>
<dbReference type="InterPro" id="IPR051033">
    <property type="entry name" value="SH3BGR"/>
</dbReference>
<protein>
    <recommendedName>
        <fullName evidence="4">SH3 domain-binding glutamic acid-rich-like protein</fullName>
    </recommendedName>
</protein>
<dbReference type="PANTHER" id="PTHR12232:SF15">
    <property type="entry name" value="SH3 DOMAIN-BINDING GLUTAMIC ACID-RICH PROTEIN HOMOLOG"/>
    <property type="match status" value="1"/>
</dbReference>
<proteinExistence type="inferred from homology"/>
<dbReference type="CDD" id="cd03030">
    <property type="entry name" value="GRX_SH3BGR"/>
    <property type="match status" value="1"/>
</dbReference>
<dbReference type="Gene3D" id="3.40.30.10">
    <property type="entry name" value="Glutaredoxin"/>
    <property type="match status" value="1"/>
</dbReference>
<reference evidence="3" key="1">
    <citation type="submission" date="2020-05" db="UniProtKB">
        <authorList>
            <consortium name="EnsemblMetazoa"/>
        </authorList>
    </citation>
    <scope>IDENTIFICATION</scope>
    <source>
        <strain evidence="3">FUMOZ</strain>
    </source>
</reference>
<sequence length="237" mass="26147">MVIKVYISGMSGNKEVKKRQQRVTMIMESKHIEYTVIDITEPGQEAEKDFMQTNAQHKGCTISDPNPRHALPPQLFNDTEYCGDYDDFDMANEVDNLEVFLKLAAPAPEPEHKNGDESAPATAAAAEDEDENKENKTEDNGAAGDGAEATEDANEEPAKMEADGGDDDAEEQELRRASAALLAGKSEDAEEQIGMDEVEEEEEDEVDNELEAAKEDEISSKLVDTDDPMMAEQEQEE</sequence>
<name>A0A4Y0BJF9_ANOFN</name>
<dbReference type="VEuPathDB" id="VectorBase:AFUN020347"/>
<evidence type="ECO:0008006" key="4">
    <source>
        <dbReference type="Google" id="ProtNLM"/>
    </source>
</evidence>
<dbReference type="VEuPathDB" id="VectorBase:AFUN2_007232"/>
<dbReference type="InterPro" id="IPR006993">
    <property type="entry name" value="Glut_rich_SH3-bd"/>
</dbReference>
<evidence type="ECO:0000256" key="2">
    <source>
        <dbReference type="SAM" id="MobiDB-lite"/>
    </source>
</evidence>
<dbReference type="GO" id="GO:0005737">
    <property type="term" value="C:cytoplasm"/>
    <property type="evidence" value="ECO:0007669"/>
    <property type="project" value="TreeGrafter"/>
</dbReference>
<comment type="similarity">
    <text evidence="1">Belongs to the SH3BGR family.</text>
</comment>
<dbReference type="EnsemblMetazoa" id="AFUN020347-RA">
    <property type="protein sequence ID" value="AFUN020347-PA"/>
    <property type="gene ID" value="AFUN020347"/>
</dbReference>
<evidence type="ECO:0000256" key="1">
    <source>
        <dbReference type="ARBA" id="ARBA00007764"/>
    </source>
</evidence>
<accession>A0A4Y0BJF9</accession>
<feature type="compositionally biased region" description="Acidic residues" evidence="2">
    <location>
        <begin position="225"/>
        <end position="237"/>
    </location>
</feature>
<feature type="region of interest" description="Disordered" evidence="2">
    <location>
        <begin position="108"/>
        <end position="237"/>
    </location>
</feature>
<dbReference type="PANTHER" id="PTHR12232">
    <property type="entry name" value="SH3 DOMAIN-BINDING GLUTAMIC ACID-RICH-LIKE PROTEIN"/>
    <property type="match status" value="1"/>
</dbReference>
<organism evidence="3">
    <name type="scientific">Anopheles funestus</name>
    <name type="common">African malaria mosquito</name>
    <dbReference type="NCBI Taxonomy" id="62324"/>
    <lineage>
        <taxon>Eukaryota</taxon>
        <taxon>Metazoa</taxon>
        <taxon>Ecdysozoa</taxon>
        <taxon>Arthropoda</taxon>
        <taxon>Hexapoda</taxon>
        <taxon>Insecta</taxon>
        <taxon>Pterygota</taxon>
        <taxon>Neoptera</taxon>
        <taxon>Endopterygota</taxon>
        <taxon>Diptera</taxon>
        <taxon>Nematocera</taxon>
        <taxon>Culicoidea</taxon>
        <taxon>Culicidae</taxon>
        <taxon>Anophelinae</taxon>
        <taxon>Anopheles</taxon>
    </lineage>
</organism>